<dbReference type="Proteomes" id="UP000299102">
    <property type="component" value="Unassembled WGS sequence"/>
</dbReference>
<evidence type="ECO:0000256" key="1">
    <source>
        <dbReference type="SAM" id="MobiDB-lite"/>
    </source>
</evidence>
<reference evidence="2 3" key="1">
    <citation type="journal article" date="2019" name="Commun. Biol.">
        <title>The bagworm genome reveals a unique fibroin gene that provides high tensile strength.</title>
        <authorList>
            <person name="Kono N."/>
            <person name="Nakamura H."/>
            <person name="Ohtoshi R."/>
            <person name="Tomita M."/>
            <person name="Numata K."/>
            <person name="Arakawa K."/>
        </authorList>
    </citation>
    <scope>NUCLEOTIDE SEQUENCE [LARGE SCALE GENOMIC DNA]</scope>
</reference>
<gene>
    <name evidence="2" type="ORF">EVAR_38295_1</name>
</gene>
<name>A0A4C1W844_EUMVA</name>
<dbReference type="AlphaFoldDB" id="A0A4C1W844"/>
<dbReference type="EMBL" id="BGZK01000497">
    <property type="protein sequence ID" value="GBP47183.1"/>
    <property type="molecule type" value="Genomic_DNA"/>
</dbReference>
<evidence type="ECO:0000313" key="3">
    <source>
        <dbReference type="Proteomes" id="UP000299102"/>
    </source>
</evidence>
<proteinExistence type="predicted"/>
<feature type="compositionally biased region" description="Basic residues" evidence="1">
    <location>
        <begin position="137"/>
        <end position="147"/>
    </location>
</feature>
<protein>
    <submittedName>
        <fullName evidence="2">Uncharacterized protein</fullName>
    </submittedName>
</protein>
<evidence type="ECO:0000313" key="2">
    <source>
        <dbReference type="EMBL" id="GBP47183.1"/>
    </source>
</evidence>
<feature type="region of interest" description="Disordered" evidence="1">
    <location>
        <begin position="115"/>
        <end position="157"/>
    </location>
</feature>
<dbReference type="OrthoDB" id="425681at2759"/>
<keyword evidence="3" id="KW-1185">Reference proteome</keyword>
<comment type="caution">
    <text evidence="2">The sequence shown here is derived from an EMBL/GenBank/DDBJ whole genome shotgun (WGS) entry which is preliminary data.</text>
</comment>
<organism evidence="2 3">
    <name type="scientific">Eumeta variegata</name>
    <name type="common">Bagworm moth</name>
    <name type="synonym">Eumeta japonica</name>
    <dbReference type="NCBI Taxonomy" id="151549"/>
    <lineage>
        <taxon>Eukaryota</taxon>
        <taxon>Metazoa</taxon>
        <taxon>Ecdysozoa</taxon>
        <taxon>Arthropoda</taxon>
        <taxon>Hexapoda</taxon>
        <taxon>Insecta</taxon>
        <taxon>Pterygota</taxon>
        <taxon>Neoptera</taxon>
        <taxon>Endopterygota</taxon>
        <taxon>Lepidoptera</taxon>
        <taxon>Glossata</taxon>
        <taxon>Ditrysia</taxon>
        <taxon>Tineoidea</taxon>
        <taxon>Psychidae</taxon>
        <taxon>Oiketicinae</taxon>
        <taxon>Eumeta</taxon>
    </lineage>
</organism>
<sequence length="157" mass="18636">MYGSESWVWQKKNESRINKVEMRLLCSMCGVSQKDRWRNSDVREECGLKMYVSPQHWFGIASARRTGISIKSERRLGRRRLKRRKGAHQSSERILSADPVRLLFEKAIRNPKLDKSQGIRHIARRLKRDPPDTFTYHSRRPRRAAPARRKDNNLMYS</sequence>
<feature type="compositionally biased region" description="Basic and acidic residues" evidence="1">
    <location>
        <begin position="148"/>
        <end position="157"/>
    </location>
</feature>
<accession>A0A4C1W844</accession>